<evidence type="ECO:0000256" key="3">
    <source>
        <dbReference type="ARBA" id="ARBA00022793"/>
    </source>
</evidence>
<evidence type="ECO:0000256" key="4">
    <source>
        <dbReference type="ARBA" id="ARBA00022898"/>
    </source>
</evidence>
<dbReference type="InterPro" id="IPR015424">
    <property type="entry name" value="PyrdxlP-dep_Trfase"/>
</dbReference>
<name>A0A4R3ICK0_9GAMM</name>
<dbReference type="InterPro" id="IPR015422">
    <property type="entry name" value="PyrdxlP-dep_Trfase_small"/>
</dbReference>
<sequence length="517" mass="56834">MIELQKRSGEAGDHWLQLFSQVQDSKLESDIDRLCRDFLCNPDVTSSVPIDQVIQKFDFVPLAQTGINAEDFVAELQENMAAHSINTGSPFCIGHMTALLPNFIRPLAKLVASLNQNQVKLETAQATTFFEHQALCQLHQAFYGHCDAYYRAQQVHSESGLGVMTSGGTLANTTALQCARNHSLLEFGNVEQEGLPQVLMNAGFRRSVVICSRLGHYSIQKSLGTLGIGRSNLLDVAVDAHQRMDLNALKAIIAQCQANNWHVIAIVAVAGTTECGAFDNIEAVADIAAEQGIHLHVDAAWGGAVIFSERHRHLLQGIERADSITVDAHKQLYTPLGSGIVLFRNPDLLHCISTTANYIIRKGSRDLGRHSLEGSRPAMVIYLQAVLQLLGRQGLGSLLEKNIETCGAMAAVIADSEDFELLTQPQSNIFLYRYMPPAIRGKNSFTESEVHRLNEVNIAIQETQKQRGRSLVSRTLHTLPDGQSAVALRVVIANPLTEIDHCVQVLDEQRSIAQRLI</sequence>
<dbReference type="AlphaFoldDB" id="A0A4R3ICK0"/>
<dbReference type="PANTHER" id="PTHR45677">
    <property type="entry name" value="GLUTAMATE DECARBOXYLASE-RELATED"/>
    <property type="match status" value="1"/>
</dbReference>
<dbReference type="Pfam" id="PF00282">
    <property type="entry name" value="Pyridoxal_deC"/>
    <property type="match status" value="1"/>
</dbReference>
<dbReference type="SUPFAM" id="SSF53383">
    <property type="entry name" value="PLP-dependent transferases"/>
    <property type="match status" value="1"/>
</dbReference>
<keyword evidence="3" id="KW-0210">Decarboxylase</keyword>
<protein>
    <submittedName>
        <fullName evidence="8">Glutamate decarboxylase</fullName>
    </submittedName>
</protein>
<evidence type="ECO:0000256" key="5">
    <source>
        <dbReference type="ARBA" id="ARBA00023239"/>
    </source>
</evidence>
<organism evidence="8 9">
    <name type="scientific">Reinekea marinisedimentorum</name>
    <dbReference type="NCBI Taxonomy" id="230495"/>
    <lineage>
        <taxon>Bacteria</taxon>
        <taxon>Pseudomonadati</taxon>
        <taxon>Pseudomonadota</taxon>
        <taxon>Gammaproteobacteria</taxon>
        <taxon>Oceanospirillales</taxon>
        <taxon>Saccharospirillaceae</taxon>
        <taxon>Reinekea</taxon>
    </lineage>
</organism>
<dbReference type="GO" id="GO:0016831">
    <property type="term" value="F:carboxy-lyase activity"/>
    <property type="evidence" value="ECO:0007669"/>
    <property type="project" value="UniProtKB-KW"/>
</dbReference>
<dbReference type="GO" id="GO:0019752">
    <property type="term" value="P:carboxylic acid metabolic process"/>
    <property type="evidence" value="ECO:0007669"/>
    <property type="project" value="InterPro"/>
</dbReference>
<dbReference type="InterPro" id="IPR002129">
    <property type="entry name" value="PyrdxlP-dep_de-COase"/>
</dbReference>
<keyword evidence="4 6" id="KW-0663">Pyridoxal phosphate</keyword>
<keyword evidence="9" id="KW-1185">Reference proteome</keyword>
<keyword evidence="5 7" id="KW-0456">Lyase</keyword>
<dbReference type="PANTHER" id="PTHR45677:SF8">
    <property type="entry name" value="CYSTEINE SULFINIC ACID DECARBOXYLASE"/>
    <property type="match status" value="1"/>
</dbReference>
<dbReference type="EMBL" id="SLZR01000002">
    <property type="protein sequence ID" value="TCS43127.1"/>
    <property type="molecule type" value="Genomic_DNA"/>
</dbReference>
<evidence type="ECO:0000256" key="1">
    <source>
        <dbReference type="ARBA" id="ARBA00001933"/>
    </source>
</evidence>
<evidence type="ECO:0000313" key="9">
    <source>
        <dbReference type="Proteomes" id="UP000295793"/>
    </source>
</evidence>
<dbReference type="Gene3D" id="3.90.1150.10">
    <property type="entry name" value="Aspartate Aminotransferase, domain 1"/>
    <property type="match status" value="1"/>
</dbReference>
<dbReference type="Gene3D" id="3.40.640.10">
    <property type="entry name" value="Type I PLP-dependent aspartate aminotransferase-like (Major domain)"/>
    <property type="match status" value="1"/>
</dbReference>
<dbReference type="Proteomes" id="UP000295793">
    <property type="component" value="Unassembled WGS sequence"/>
</dbReference>
<gene>
    <name evidence="8" type="ORF">BCF53_102151</name>
</gene>
<dbReference type="OrthoDB" id="9803665at2"/>
<comment type="caution">
    <text evidence="8">The sequence shown here is derived from an EMBL/GenBank/DDBJ whole genome shotgun (WGS) entry which is preliminary data.</text>
</comment>
<feature type="modified residue" description="N6-(pyridoxal phosphate)lysine" evidence="6">
    <location>
        <position position="330"/>
    </location>
</feature>
<reference evidence="8 9" key="1">
    <citation type="submission" date="2019-03" db="EMBL/GenBank/DDBJ databases">
        <title>Genomic Encyclopedia of Archaeal and Bacterial Type Strains, Phase II (KMG-II): from individual species to whole genera.</title>
        <authorList>
            <person name="Goeker M."/>
        </authorList>
    </citation>
    <scope>NUCLEOTIDE SEQUENCE [LARGE SCALE GENOMIC DNA]</scope>
    <source>
        <strain evidence="8 9">DSM 15388</strain>
    </source>
</reference>
<dbReference type="InterPro" id="IPR015421">
    <property type="entry name" value="PyrdxlP-dep_Trfase_major"/>
</dbReference>
<evidence type="ECO:0000256" key="6">
    <source>
        <dbReference type="PIRSR" id="PIRSR602129-50"/>
    </source>
</evidence>
<comment type="similarity">
    <text evidence="2 7">Belongs to the group II decarboxylase family.</text>
</comment>
<proteinExistence type="inferred from homology"/>
<evidence type="ECO:0000256" key="2">
    <source>
        <dbReference type="ARBA" id="ARBA00009533"/>
    </source>
</evidence>
<comment type="cofactor">
    <cofactor evidence="1 6 7">
        <name>pyridoxal 5'-phosphate</name>
        <dbReference type="ChEBI" id="CHEBI:597326"/>
    </cofactor>
</comment>
<dbReference type="GO" id="GO:0030170">
    <property type="term" value="F:pyridoxal phosphate binding"/>
    <property type="evidence" value="ECO:0007669"/>
    <property type="project" value="InterPro"/>
</dbReference>
<dbReference type="RefSeq" id="WP_132699780.1">
    <property type="nucleotide sequence ID" value="NZ_SLZR01000002.1"/>
</dbReference>
<evidence type="ECO:0000256" key="7">
    <source>
        <dbReference type="RuleBase" id="RU000382"/>
    </source>
</evidence>
<dbReference type="GO" id="GO:0005737">
    <property type="term" value="C:cytoplasm"/>
    <property type="evidence" value="ECO:0007669"/>
    <property type="project" value="TreeGrafter"/>
</dbReference>
<evidence type="ECO:0000313" key="8">
    <source>
        <dbReference type="EMBL" id="TCS43127.1"/>
    </source>
</evidence>
<accession>A0A4R3ICK0</accession>